<dbReference type="SUPFAM" id="SSF53335">
    <property type="entry name" value="S-adenosyl-L-methionine-dependent methyltransferases"/>
    <property type="match status" value="1"/>
</dbReference>
<dbReference type="PIRSF" id="PIRSF003085">
    <property type="entry name" value="CMAS"/>
    <property type="match status" value="1"/>
</dbReference>
<accession>A0A845MCK7</accession>
<dbReference type="GO" id="GO:0008168">
    <property type="term" value="F:methyltransferase activity"/>
    <property type="evidence" value="ECO:0007669"/>
    <property type="project" value="UniProtKB-KW"/>
</dbReference>
<reference evidence="7 8" key="1">
    <citation type="journal article" date="2014" name="Int. J. Syst. Evol. Microbiol.">
        <title>Sneathiella chungangensis sp. nov., isolated from a marine sand, and emended description of the genus Sneathiella.</title>
        <authorList>
            <person name="Siamphan C."/>
            <person name="Kim H."/>
            <person name="Lee J.S."/>
            <person name="Kim W."/>
        </authorList>
    </citation>
    <scope>NUCLEOTIDE SEQUENCE [LARGE SCALE GENOMIC DNA]</scope>
    <source>
        <strain evidence="7 8">KCTC 32476</strain>
    </source>
</reference>
<dbReference type="Pfam" id="PF02353">
    <property type="entry name" value="CMAS"/>
    <property type="match status" value="1"/>
</dbReference>
<dbReference type="InterPro" id="IPR003333">
    <property type="entry name" value="CMAS"/>
</dbReference>
<dbReference type="AlphaFoldDB" id="A0A845MCK7"/>
<gene>
    <name evidence="7" type="ORF">GQF03_00540</name>
</gene>
<dbReference type="InterPro" id="IPR029063">
    <property type="entry name" value="SAM-dependent_MTases_sf"/>
</dbReference>
<feature type="domain" description="DUF7884" evidence="6">
    <location>
        <begin position="4"/>
        <end position="83"/>
    </location>
</feature>
<evidence type="ECO:0000256" key="1">
    <source>
        <dbReference type="ARBA" id="ARBA00010815"/>
    </source>
</evidence>
<keyword evidence="2 7" id="KW-0489">Methyltransferase</keyword>
<keyword evidence="4" id="KW-0949">S-adenosyl-L-methionine</keyword>
<dbReference type="InterPro" id="IPR050723">
    <property type="entry name" value="CFA/CMAS"/>
</dbReference>
<evidence type="ECO:0000256" key="4">
    <source>
        <dbReference type="ARBA" id="ARBA00022691"/>
    </source>
</evidence>
<evidence type="ECO:0000313" key="7">
    <source>
        <dbReference type="EMBL" id="MZR20814.1"/>
    </source>
</evidence>
<evidence type="ECO:0000256" key="5">
    <source>
        <dbReference type="ARBA" id="ARBA00023098"/>
    </source>
</evidence>
<keyword evidence="5" id="KW-0443">Lipid metabolism</keyword>
<dbReference type="PANTHER" id="PTHR43667">
    <property type="entry name" value="CYCLOPROPANE-FATTY-ACYL-PHOSPHOLIPID SYNTHASE"/>
    <property type="match status" value="1"/>
</dbReference>
<dbReference type="GO" id="GO:0008610">
    <property type="term" value="P:lipid biosynthetic process"/>
    <property type="evidence" value="ECO:0007669"/>
    <property type="project" value="InterPro"/>
</dbReference>
<dbReference type="GO" id="GO:0032259">
    <property type="term" value="P:methylation"/>
    <property type="evidence" value="ECO:0007669"/>
    <property type="project" value="UniProtKB-KW"/>
</dbReference>
<dbReference type="InterPro" id="IPR057206">
    <property type="entry name" value="DUF7884"/>
</dbReference>
<dbReference type="RefSeq" id="WP_161337237.1">
    <property type="nucleotide sequence ID" value="NZ_JBHSDG010000002.1"/>
</dbReference>
<dbReference type="Proteomes" id="UP000445696">
    <property type="component" value="Unassembled WGS sequence"/>
</dbReference>
<comment type="similarity">
    <text evidence="1">Belongs to the CFA/CMAS family.</text>
</comment>
<evidence type="ECO:0000313" key="8">
    <source>
        <dbReference type="Proteomes" id="UP000445696"/>
    </source>
</evidence>
<name>A0A845MCK7_9PROT</name>
<dbReference type="Pfam" id="PF25371">
    <property type="entry name" value="DUF7884"/>
    <property type="match status" value="1"/>
</dbReference>
<protein>
    <submittedName>
        <fullName evidence="7">Methyltransferase domain-containing protein</fullName>
    </submittedName>
</protein>
<comment type="caution">
    <text evidence="7">The sequence shown here is derived from an EMBL/GenBank/DDBJ whole genome shotgun (WGS) entry which is preliminary data.</text>
</comment>
<dbReference type="OrthoDB" id="9782855at2"/>
<sequence>MFLLSQILKRIIKQGTLTVFDADGREHFYKGTEDGPTVTLRLHSKKTALKLALYPKLYLGEAYMDGDITLDGGDIYDLLDLFTRNLGWGSRHPLATFGDTLYRIYWFFRQFNPRGRAQRNVAHHYDLGDDFYALFLDENRQYSCAYFKTPEDSLEQAQLQKMAHIAAKLALKPGLKVLDIGCGWGGMARFLAENADVEATGVTLSKNQHGYAREKAQQMGLASKVDYRLVDYRDVTDKFDRIVSVGMFEHVGVPHYGEFFRKVKSILTDDGVALLHTIGTADRPSPTNAWIDKYIFPGGYIPPLSQVMPEIEKAGLYVTDVEILRVHYADTLRAWRQRFLARLDEVTALYDERFCRMWDFYLCASEVSFRNSGLVVFQIQLSKRLLDLPLTRGYITEIEENELNPARIAAE</sequence>
<dbReference type="EMBL" id="WTVA01000001">
    <property type="protein sequence ID" value="MZR20814.1"/>
    <property type="molecule type" value="Genomic_DNA"/>
</dbReference>
<proteinExistence type="inferred from homology"/>
<dbReference type="PANTHER" id="PTHR43667:SF1">
    <property type="entry name" value="CYCLOPROPANE-FATTY-ACYL-PHOSPHOLIPID SYNTHASE"/>
    <property type="match status" value="1"/>
</dbReference>
<evidence type="ECO:0000256" key="3">
    <source>
        <dbReference type="ARBA" id="ARBA00022679"/>
    </source>
</evidence>
<keyword evidence="8" id="KW-1185">Reference proteome</keyword>
<dbReference type="Gene3D" id="3.40.50.150">
    <property type="entry name" value="Vaccinia Virus protein VP39"/>
    <property type="match status" value="1"/>
</dbReference>
<dbReference type="CDD" id="cd02440">
    <property type="entry name" value="AdoMet_MTases"/>
    <property type="match status" value="1"/>
</dbReference>
<evidence type="ECO:0000256" key="2">
    <source>
        <dbReference type="ARBA" id="ARBA00022603"/>
    </source>
</evidence>
<organism evidence="7 8">
    <name type="scientific">Sneathiella chungangensis</name>
    <dbReference type="NCBI Taxonomy" id="1418234"/>
    <lineage>
        <taxon>Bacteria</taxon>
        <taxon>Pseudomonadati</taxon>
        <taxon>Pseudomonadota</taxon>
        <taxon>Alphaproteobacteria</taxon>
        <taxon>Sneathiellales</taxon>
        <taxon>Sneathiellaceae</taxon>
        <taxon>Sneathiella</taxon>
    </lineage>
</organism>
<keyword evidence="3 7" id="KW-0808">Transferase</keyword>
<evidence type="ECO:0000259" key="6">
    <source>
        <dbReference type="Pfam" id="PF25371"/>
    </source>
</evidence>